<gene>
    <name evidence="1" type="ORF">NJQ99_04635</name>
</gene>
<protein>
    <submittedName>
        <fullName evidence="1">Ferritin-like domain-containing protein</fullName>
    </submittedName>
</protein>
<dbReference type="RefSeq" id="WP_269331624.1">
    <property type="nucleotide sequence ID" value="NZ_JAMZFT010000001.1"/>
</dbReference>
<proteinExistence type="predicted"/>
<dbReference type="InterPro" id="IPR009078">
    <property type="entry name" value="Ferritin-like_SF"/>
</dbReference>
<keyword evidence="2" id="KW-1185">Reference proteome</keyword>
<name>A0A9J6PD05_9PROT</name>
<comment type="caution">
    <text evidence="1">The sequence shown here is derived from an EMBL/GenBank/DDBJ whole genome shotgun (WGS) entry which is preliminary data.</text>
</comment>
<dbReference type="PANTHER" id="PTHR42782">
    <property type="entry name" value="SI:CH73-314G15.3"/>
    <property type="match status" value="1"/>
</dbReference>
<evidence type="ECO:0000313" key="1">
    <source>
        <dbReference type="EMBL" id="MCP1335688.1"/>
    </source>
</evidence>
<dbReference type="Pfam" id="PF04305">
    <property type="entry name" value="DUF455"/>
    <property type="match status" value="1"/>
</dbReference>
<dbReference type="EMBL" id="JAMZFT010000001">
    <property type="protein sequence ID" value="MCP1335688.1"/>
    <property type="molecule type" value="Genomic_DNA"/>
</dbReference>
<dbReference type="AlphaFoldDB" id="A0A9J6PD05"/>
<dbReference type="PANTHER" id="PTHR42782:SF4">
    <property type="entry name" value="DUF455 DOMAIN-CONTAINING PROTEIN"/>
    <property type="match status" value="1"/>
</dbReference>
<dbReference type="InterPro" id="IPR007402">
    <property type="entry name" value="DUF455"/>
</dbReference>
<dbReference type="InterPro" id="IPR011197">
    <property type="entry name" value="UCP012318"/>
</dbReference>
<dbReference type="CDD" id="cd00657">
    <property type="entry name" value="Ferritin_like"/>
    <property type="match status" value="1"/>
</dbReference>
<organism evidence="1 2">
    <name type="scientific">Futiania mangrovi</name>
    <dbReference type="NCBI Taxonomy" id="2959716"/>
    <lineage>
        <taxon>Bacteria</taxon>
        <taxon>Pseudomonadati</taxon>
        <taxon>Pseudomonadota</taxon>
        <taxon>Alphaproteobacteria</taxon>
        <taxon>Futianiales</taxon>
        <taxon>Futianiaceae</taxon>
        <taxon>Futiania</taxon>
    </lineage>
</organism>
<reference evidence="1" key="1">
    <citation type="submission" date="2022-06" db="EMBL/GenBank/DDBJ databases">
        <title>Isolation and Genomics of Futiania mangrovii gen. nov., sp. nov., a Rare and Metabolically-versatile member in the Class Alphaproteobacteria.</title>
        <authorList>
            <person name="Liu L."/>
            <person name="Huang W.-C."/>
            <person name="Pan J."/>
            <person name="Li J."/>
            <person name="Huang Y."/>
            <person name="Du H."/>
            <person name="Liu Y."/>
            <person name="Li M."/>
        </authorList>
    </citation>
    <scope>NUCLEOTIDE SEQUENCE</scope>
    <source>
        <strain evidence="1">FT118</strain>
    </source>
</reference>
<evidence type="ECO:0000313" key="2">
    <source>
        <dbReference type="Proteomes" id="UP001055804"/>
    </source>
</evidence>
<dbReference type="PIRSF" id="PIRSF012318">
    <property type="entry name" value="UCP012318"/>
    <property type="match status" value="1"/>
</dbReference>
<accession>A0A9J6PD05</accession>
<dbReference type="Proteomes" id="UP001055804">
    <property type="component" value="Unassembled WGS sequence"/>
</dbReference>
<dbReference type="SUPFAM" id="SSF47240">
    <property type="entry name" value="Ferritin-like"/>
    <property type="match status" value="1"/>
</dbReference>
<sequence length="290" mass="31095">MSAGPAPLHASLEDAACSVLETADADAKAACALAVASAWEAGTLAPARAPGPVPVRPARPLRPRLVSPTSVPRRARGRKGRIALLHAVAHIELNAIDLAWDMIARFSGPAMPDAFYADWVRVGAEEARHFRLVAGRLAAYDAVYGDLDAHDGLWDAAAQTADDLLARLAIVPLVLEARGLDVTPQMIARMEREGDAGSAEALGVIYCEEVGHVATGLRWFRAEAEARGLDPVHAFHEIVETGFRGRLKPPFNREARSSAGMPPDFYAWAEAMEAAENFRDGRNSPPLRSS</sequence>